<dbReference type="InterPro" id="IPR039426">
    <property type="entry name" value="TonB-dep_rcpt-like"/>
</dbReference>
<evidence type="ECO:0000256" key="1">
    <source>
        <dbReference type="ARBA" id="ARBA00004571"/>
    </source>
</evidence>
<sequence length="665" mass="74877">MIRPFALALIILLVGNSAVAQDTGFVCTTTTALKEVVVSYQADKLTPVTFQNISSKDLKVKSVGQEPSFILNQTPSITNYSDAGNSQGYSYFRMRGIDQTRINISLDGVPLNDPEDQGAYFSNYPDLLNSVSSMQIQRGAGTSKNGVASYGGSLQLFSPNLYDSAKTTIGVGYGSFNSLRAFGEYNSGVKNRKALYARVSEVYADGYKYNSANNSQSAFVSGAWFADKTSWRLNVLAGHQQNQLAWLGVSDTLIAIDRRTNGNKNERDKFTQWMTQLLNTWRLSYYSNLQSGLYYSTLKGGYDYNNNNFLGLPTTDKMYHYAFQSQLVGFYSNYNLIWNGLNVTTGAHGNIYNRQHTFTEKTLGQLYTNTGYKNEASAFVKAVYNISWLSLFTDLQYRYTEFDYQGTVHLNKLNWNFFNPKVGASIQINPDVVAYYSVARTGREPTRNDLFLGNDDLLADSIGNPLISSPAAEFVVDHEAGLRFRSKHWNVNLNWYYMNFENEIVLNGKFGPNGLALTNNVEKSFRTGVELSAAFHLDQHFTFTNNSSYNHSRIKEQKVKFSPVLTPAVIINQEAAYAYRNFSIAMTVRYQDKSFIDFANTSSINGYTLLNSRVGYNYRKFEFAIFANNLTNAKYFNNGYVDYDGSKKYFVQAPTTVYASVKVTL</sequence>
<evidence type="ECO:0000256" key="5">
    <source>
        <dbReference type="ARBA" id="ARBA00022729"/>
    </source>
</evidence>
<evidence type="ECO:0000313" key="15">
    <source>
        <dbReference type="Proteomes" id="UP000192277"/>
    </source>
</evidence>
<comment type="caution">
    <text evidence="14">The sequence shown here is derived from an EMBL/GenBank/DDBJ whole genome shotgun (WGS) entry which is preliminary data.</text>
</comment>
<evidence type="ECO:0000256" key="7">
    <source>
        <dbReference type="ARBA" id="ARBA00023136"/>
    </source>
</evidence>
<evidence type="ECO:0000256" key="6">
    <source>
        <dbReference type="ARBA" id="ARBA00023077"/>
    </source>
</evidence>
<proteinExistence type="inferred from homology"/>
<gene>
    <name evidence="14" type="ORF">A4D02_34960</name>
</gene>
<keyword evidence="8 14" id="KW-0675">Receptor</keyword>
<keyword evidence="3" id="KW-1134">Transmembrane beta strand</keyword>
<feature type="domain" description="TonB-dependent receptor-like beta-barrel" evidence="12">
    <location>
        <begin position="223"/>
        <end position="630"/>
    </location>
</feature>
<keyword evidence="2" id="KW-0813">Transport</keyword>
<dbReference type="RefSeq" id="WP_014216595.1">
    <property type="nucleotide sequence ID" value="NZ_LWBO01000026.1"/>
</dbReference>
<comment type="similarity">
    <text evidence="10">Belongs to the TonB-dependent receptor family.</text>
</comment>
<dbReference type="PANTHER" id="PTHR30069">
    <property type="entry name" value="TONB-DEPENDENT OUTER MEMBRANE RECEPTOR"/>
    <property type="match status" value="1"/>
</dbReference>
<evidence type="ECO:0000313" key="14">
    <source>
        <dbReference type="EMBL" id="OQP44341.1"/>
    </source>
</evidence>
<evidence type="ECO:0000256" key="9">
    <source>
        <dbReference type="ARBA" id="ARBA00023237"/>
    </source>
</evidence>
<dbReference type="InterPro" id="IPR012910">
    <property type="entry name" value="Plug_dom"/>
</dbReference>
<reference evidence="14 15" key="1">
    <citation type="submission" date="2016-04" db="EMBL/GenBank/DDBJ databases">
        <authorList>
            <person name="Chen L."/>
            <person name="Zhuang W."/>
            <person name="Wang G."/>
        </authorList>
    </citation>
    <scope>NUCLEOTIDE SEQUENCE [LARGE SCALE GENOMIC DNA]</scope>
    <source>
        <strain evidence="15">GR20</strain>
    </source>
</reference>
<keyword evidence="15" id="KW-1185">Reference proteome</keyword>
<evidence type="ECO:0000256" key="4">
    <source>
        <dbReference type="ARBA" id="ARBA00022692"/>
    </source>
</evidence>
<dbReference type="Gene3D" id="2.40.170.20">
    <property type="entry name" value="TonB-dependent receptor, beta-barrel domain"/>
    <property type="match status" value="1"/>
</dbReference>
<dbReference type="InterPro" id="IPR036942">
    <property type="entry name" value="Beta-barrel_TonB_sf"/>
</dbReference>
<evidence type="ECO:0000256" key="3">
    <source>
        <dbReference type="ARBA" id="ARBA00022452"/>
    </source>
</evidence>
<protein>
    <submittedName>
        <fullName evidence="14">TonB-dependent receptor</fullName>
    </submittedName>
</protein>
<evidence type="ECO:0000256" key="8">
    <source>
        <dbReference type="ARBA" id="ARBA00023170"/>
    </source>
</evidence>
<keyword evidence="7 10" id="KW-0472">Membrane</keyword>
<dbReference type="PANTHER" id="PTHR30069:SF29">
    <property type="entry name" value="HEMOGLOBIN AND HEMOGLOBIN-HAPTOGLOBIN-BINDING PROTEIN 1-RELATED"/>
    <property type="match status" value="1"/>
</dbReference>
<evidence type="ECO:0000259" key="12">
    <source>
        <dbReference type="Pfam" id="PF00593"/>
    </source>
</evidence>
<organism evidence="14 15">
    <name type="scientific">Niastella koreensis</name>
    <dbReference type="NCBI Taxonomy" id="354356"/>
    <lineage>
        <taxon>Bacteria</taxon>
        <taxon>Pseudomonadati</taxon>
        <taxon>Bacteroidota</taxon>
        <taxon>Chitinophagia</taxon>
        <taxon>Chitinophagales</taxon>
        <taxon>Chitinophagaceae</taxon>
        <taxon>Niastella</taxon>
    </lineage>
</organism>
<dbReference type="SUPFAM" id="SSF56935">
    <property type="entry name" value="Porins"/>
    <property type="match status" value="1"/>
</dbReference>
<feature type="domain" description="TonB-dependent receptor plug" evidence="13">
    <location>
        <begin position="46"/>
        <end position="152"/>
    </location>
</feature>
<feature type="signal peptide" evidence="11">
    <location>
        <begin position="1"/>
        <end position="20"/>
    </location>
</feature>
<dbReference type="InterPro" id="IPR000531">
    <property type="entry name" value="Beta-barrel_TonB"/>
</dbReference>
<dbReference type="Gene3D" id="2.170.130.10">
    <property type="entry name" value="TonB-dependent receptor, plug domain"/>
    <property type="match status" value="1"/>
</dbReference>
<evidence type="ECO:0000256" key="11">
    <source>
        <dbReference type="SAM" id="SignalP"/>
    </source>
</evidence>
<accession>A0ABX3NS47</accession>
<comment type="subcellular location">
    <subcellularLocation>
        <location evidence="1">Cell outer membrane</location>
        <topology evidence="1">Multi-pass membrane protein</topology>
    </subcellularLocation>
</comment>
<name>A0ABX3NS47_9BACT</name>
<evidence type="ECO:0000256" key="2">
    <source>
        <dbReference type="ARBA" id="ARBA00022448"/>
    </source>
</evidence>
<keyword evidence="4" id="KW-0812">Transmembrane</keyword>
<dbReference type="Pfam" id="PF00593">
    <property type="entry name" value="TonB_dep_Rec_b-barrel"/>
    <property type="match status" value="1"/>
</dbReference>
<evidence type="ECO:0000259" key="13">
    <source>
        <dbReference type="Pfam" id="PF07715"/>
    </source>
</evidence>
<dbReference type="Pfam" id="PF07715">
    <property type="entry name" value="Plug"/>
    <property type="match status" value="1"/>
</dbReference>
<dbReference type="Proteomes" id="UP000192277">
    <property type="component" value="Unassembled WGS sequence"/>
</dbReference>
<keyword evidence="5 11" id="KW-0732">Signal</keyword>
<dbReference type="EMBL" id="LWBO01000026">
    <property type="protein sequence ID" value="OQP44341.1"/>
    <property type="molecule type" value="Genomic_DNA"/>
</dbReference>
<feature type="chain" id="PRO_5047505604" evidence="11">
    <location>
        <begin position="21"/>
        <end position="665"/>
    </location>
</feature>
<keyword evidence="6 10" id="KW-0798">TonB box</keyword>
<dbReference type="InterPro" id="IPR037066">
    <property type="entry name" value="Plug_dom_sf"/>
</dbReference>
<evidence type="ECO:0000256" key="10">
    <source>
        <dbReference type="RuleBase" id="RU003357"/>
    </source>
</evidence>
<keyword evidence="9" id="KW-0998">Cell outer membrane</keyword>